<evidence type="ECO:0000313" key="2">
    <source>
        <dbReference type="Proteomes" id="UP001497512"/>
    </source>
</evidence>
<protein>
    <submittedName>
        <fullName evidence="1">Uncharacterized protein</fullName>
    </submittedName>
</protein>
<gene>
    <name evidence="1" type="ORF">CSSPTR1EN2_LOCUS10430</name>
</gene>
<accession>A0ABP0U1W7</accession>
<sequence length="121" mass="13801">MTPEPSIMSDSGSQAVICHLVYGTWAWLSRFPLLDDNPVDGVVGRFLSHPAWVSDSDHCSTLMHIQWDSSFAVLSEGRKSVELLISWIHKIFLWRHRLKFRVSLGIVLYLKSSLQCIMLVC</sequence>
<dbReference type="EMBL" id="OZ019910">
    <property type="protein sequence ID" value="CAK9210979.1"/>
    <property type="molecule type" value="Genomic_DNA"/>
</dbReference>
<proteinExistence type="predicted"/>
<organism evidence="1 2">
    <name type="scientific">Sphagnum troendelagicum</name>
    <dbReference type="NCBI Taxonomy" id="128251"/>
    <lineage>
        <taxon>Eukaryota</taxon>
        <taxon>Viridiplantae</taxon>
        <taxon>Streptophyta</taxon>
        <taxon>Embryophyta</taxon>
        <taxon>Bryophyta</taxon>
        <taxon>Sphagnophytina</taxon>
        <taxon>Sphagnopsida</taxon>
        <taxon>Sphagnales</taxon>
        <taxon>Sphagnaceae</taxon>
        <taxon>Sphagnum</taxon>
    </lineage>
</organism>
<reference evidence="1" key="1">
    <citation type="submission" date="2024-02" db="EMBL/GenBank/DDBJ databases">
        <authorList>
            <consortium name="ELIXIR-Norway"/>
            <consortium name="Elixir Norway"/>
        </authorList>
    </citation>
    <scope>NUCLEOTIDE SEQUENCE</scope>
</reference>
<keyword evidence="2" id="KW-1185">Reference proteome</keyword>
<dbReference type="Proteomes" id="UP001497512">
    <property type="component" value="Chromosome 18"/>
</dbReference>
<name>A0ABP0U1W7_9BRYO</name>
<evidence type="ECO:0000313" key="1">
    <source>
        <dbReference type="EMBL" id="CAK9210979.1"/>
    </source>
</evidence>